<reference evidence="1 2" key="1">
    <citation type="submission" date="2021-03" db="EMBL/GenBank/DDBJ databases">
        <title>Genomic Encyclopedia of Type Strains, Phase IV (KMG-IV): sequencing the most valuable type-strain genomes for metagenomic binning, comparative biology and taxonomic classification.</title>
        <authorList>
            <person name="Goeker M."/>
        </authorList>
    </citation>
    <scope>NUCLEOTIDE SEQUENCE [LARGE SCALE GENOMIC DNA]</scope>
    <source>
        <strain evidence="1 2">DSM 3984</strain>
    </source>
</reference>
<dbReference type="EMBL" id="JAGGJZ010000002">
    <property type="protein sequence ID" value="MBP1889145.1"/>
    <property type="molecule type" value="Genomic_DNA"/>
</dbReference>
<gene>
    <name evidence="1" type="ORF">J2Z53_000726</name>
</gene>
<protein>
    <submittedName>
        <fullName evidence="1">Uncharacterized protein</fullName>
    </submittedName>
</protein>
<evidence type="ECO:0000313" key="2">
    <source>
        <dbReference type="Proteomes" id="UP000783390"/>
    </source>
</evidence>
<dbReference type="RefSeq" id="WP_209795865.1">
    <property type="nucleotide sequence ID" value="NZ_JAGGJZ010000002.1"/>
</dbReference>
<dbReference type="Proteomes" id="UP000783390">
    <property type="component" value="Unassembled WGS sequence"/>
</dbReference>
<accession>A0ABS4EYS8</accession>
<evidence type="ECO:0000313" key="1">
    <source>
        <dbReference type="EMBL" id="MBP1889145.1"/>
    </source>
</evidence>
<name>A0ABS4EYS8_9CLOT</name>
<organism evidence="1 2">
    <name type="scientific">Clostridium moniliforme</name>
    <dbReference type="NCBI Taxonomy" id="39489"/>
    <lineage>
        <taxon>Bacteria</taxon>
        <taxon>Bacillati</taxon>
        <taxon>Bacillota</taxon>
        <taxon>Clostridia</taxon>
        <taxon>Eubacteriales</taxon>
        <taxon>Clostridiaceae</taxon>
        <taxon>Clostridium</taxon>
    </lineage>
</organism>
<proteinExistence type="predicted"/>
<comment type="caution">
    <text evidence="1">The sequence shown here is derived from an EMBL/GenBank/DDBJ whole genome shotgun (WGS) entry which is preliminary data.</text>
</comment>
<sequence length="61" mass="7079">MAKVKEIHSIDSVMANWGGLVDGLSENWSIDMELDVLDKRTLLKSYLVSKYKKIKERINIR</sequence>
<keyword evidence="2" id="KW-1185">Reference proteome</keyword>